<dbReference type="PANTHER" id="PTHR30344:SF1">
    <property type="entry name" value="6-PHOSPHOGLUCONOLACTONASE"/>
    <property type="match status" value="1"/>
</dbReference>
<keyword evidence="2" id="KW-0313">Glucose metabolism</keyword>
<feature type="signal peptide" evidence="4">
    <location>
        <begin position="1"/>
        <end position="32"/>
    </location>
</feature>
<feature type="chain" id="PRO_5031539892" evidence="4">
    <location>
        <begin position="33"/>
        <end position="4391"/>
    </location>
</feature>
<dbReference type="Gene3D" id="2.130.10.10">
    <property type="entry name" value="YVTN repeat-like/Quinoprotein amine dehydrogenase"/>
    <property type="match status" value="14"/>
</dbReference>
<sequence length="4391" mass="441651">MIKRSRRVRAISRALRGFVVLLGLFAGTQAQAASDLGDSTFTGPASYQPGQPASASYVLTLRNTGDDPTAAIPVAVTFPAGSTSAGSWSCVASAGGACGTGALGAASFSRTGVVVAAGGTVTFTASNVAWALAASGTPLTVGSSVTGIAPALSVSSTRIPAPDLSTSTFTGPATYQAGQPATGPYVLTLRNTGVDPTPATTVSVAFPAGAAASGSWSCATSSGANCGSGALTAPNFTRNNVTVPVGGSITLTASNIVWAFGATGSPLVVNASVTGLAPALSVSSTRVAASDVSIAMASAATTYTPGATGSFTFTVANAGPDGATGVGAAYTAPAGVTVSQWSCAGSGGATCPSSGSGNIAHASLALPAGGAAVYTVDVAYASSMVQTDNPPLPLEHLATVTVPTAANDIDGSDNSATVSLSILRQAALRVTKLVRVSEATPPAASATVSPGSYFSYEITVENLGPSDIGALNAEEGALLSDTFASGIVGSPPPQCASAATPCWSYCVGSATVDGDYGIDNCPVPLTSGTGSFANRAFKLTAGSSSTMVVNAAVAPSVTTAIGNTATVSLSPSLELVGTADTRTSTATVNVTVGTDVGVITDDGVLAAVPGVDHTYTVRVRNGGFIAANNVAVSGLLPVFAGATTAGFTAGTSSWQCSATGGACCNTNSSVCGVSAPTAPVIADGIDAHVDLPSGGEVVFTLRGRLDPRATGTLEFDVASSLPPGITDVNAANDADADADTLLVPQAGLTIAKSLLELDDTVTPNLLDYRVTVSNSGPSFAQVNVADPLDDVQLASADASWTCEPLAGPAGAGCPASGTGPLDADVDLAPGSQLRFDVRVPTVEFPTGEPIVNTATLDWNGVTQTASVTSGLGGDADLAIDKTDNRSSVTPGGSTEYSITVTNDGPDDVFGARVQDSFPPQLDNVSWTCRATTPVPGNLEFLALAGSAGTAGHAAVMSADGRHVYEIGSSENRVFVFNRNQVPGLGFGAVAQIETETDGINDVSDSGATVTGMRNPVDLVLSPDGAMLFVLSHAPASPPGAPSSIVAFNRVTNPADPAYGRLSFAGAVSAGLPVTPRRIVMTATHFYVSGGEQISIYRRDAVSGLPLFVLATDPPQTEGVPAAPGPMAISLADAMLFVASTTGGGVARFAINTTPGSTPLGRLSLVDSLVADVTPGITDLALPPSGKHLYIAVGGAGTLVLATWQGTLGVPSSDEVGRIVYSDTAFSGDVRLTVAPDGEHVLGSNRDADLLFTSRRNTSSGGLSGSGGTPVEERFGSGDNPALLAPSDVLVSGDGRHVLVASASGVTPAQQLLVFQRRAPDPLFAFVEDDRQGDAYGGGSQPPTIDSMLAPVDTVVSHDGAHVYVLSLQDESLTVFARNPNAGFTTDTAGGHLTFLASYSSSDAGFAGLARPSRLMLDAESKALFVSSEENHSVTWFRRVDDENDAAFGQLRAGSGQTQTFRDGVGGVDGLLGAQGIALSGDGRSVYVAGSFEASIGVFRRDAVTLQMTWDSVIRGSDVGVSGMAGIRDLQVLDGGAQVLGVGVTSNAVVVFNRNADSLSAAFGRLSFLQSLVLGGNERPMAIAMPPAVDSGDPGVGSIVHHVYIVGQNSNRIHVLQRVTDPTSLAYGTVRPLFQYNNAGAGFAKLVGPRDITVSPNGKRVYVAAQFSHSVLVLDRDLNRSSARFGALDPVEVRSDEADGVDGINAVYALAVSPDSRNVYAAGFGDGALASFAVGTGSSCSVSGAGDIDDLVDIGVGGTLVYTATASILPGATGTLSNTATVAPPERVDDPDTGNNSSTDTSTLEVSGDLSIEKTNDQVSVVGGQTVTYTLDVRNAGPSNVVNGPGHPVLVTDLFDAEGAPGCASGFEPQTALWTCIASGSGALDFVDARFGGDVGTGALGGVASVTLLADSDGAGPHPAYLAAASVLDNNVTLFARDPVDGTLTQALQIRHGAPLGGSAVDSLEGARSVVASADGKFLYVASRISDSVTVYAIHPPTGETAKLVEVKRGIVGLDQALHVALSPDGAHLYVAGANDDAIAVFARNATTGALTYLESEQNGVNDPDDAGNTVAGLADVEFTVVSPDGEHLYALSGSGATVIVFKRDTATGELSWRSARSGADLAVPLDGVSSGVFDSSGEFLYLTVANANRVVVLRRMIVPGGSFGNLALASSVVQDSAGTLGLLTPRRAALTADDRHLYVTGQGGASVAWFARDPSDGSLRYLGQRTNESSDIDGLAGATGIVVDDALNQVYVAGTLQGAVVQFRRQVDSFCPPSGSGPLDAVPVDIAAGGTLSFEITVRVRSDLACPLRNDASVQSNSDDNPGNDAASDVDVISSVADLSITKDDGLAEFDGLSGAVAIDGDADGFVVAAAQDNALGVFRRQADPGLPDFGRVRFANVVRSGVGGVAGLGGVSDVLLAHGGAHVYAVGQVDNAIVSFARGDGTLDPIDLDQNGVLGVAGMSGARAVAQSADGLHLYVASEFSNAIALFARDAEPASATFGALTYRSVVQNGVGGVDGILAPIDVIASPDGKHVYALGAGADSVALFTRNPNPGSSGFGQLGFVSRLLNDAGGVSGMGGVRALAFDASGTHLYVLAAGSGNLVHFTRDPGTGALTFAQAVSGSGVTGATRLRRSPDGAAIYVAGASADAIARFTVDAASGVPAFAGVVTLGDEAPLTGGQVLGLDGVADVIVSPDGEQLYAVSSIDNALATFVRDPAPQPDTSDLAYADVIFDGLGGVAPGDAVTYVIRVQNNGPSAVPSARVSDPFPSQFASVQWTCSGGGGGGCPPSGNGNIDEDGIALPVGGSVTFLATGVVSNTAGGRLVNTATVAALGVSDPDPSNNSATDGNTVLSPAMDLVATVDDGATVSIPGDRIDYNVRIANLGPTYASAVTLHDNVPPALYDVAWTCSPTPVPGVLDLFQSVLDSGATSTVQALALDPLGNHAYAAGTRDGAGTVIAYRRDPLNGGLTESRLYANGSDGVLGIGGAADLLLSGDARHLYVAGRSSDSIALFSRDAVTGELSFVTQYQDGELGIDGLGGVTALARSADGRHLYAAGALDDAIVVFGINAGNGALTTLGLVRQSQAGVDGLNGISDLALSADGLTVFAVARDNQSLAAFARNPATGLLAFADVIQNFELETDALLDPASMLVADGRVFVAAAGGDQVGIFEFDDNAFTFDASIENGVDGVSGLVQPRALVFDPDQKRLYVAGSGGLALFSLLGTEPVQLDAYLPVDAPVLTGAAALALSADARQLYTGANDVAGGIGVWARERGSRCPVSGPQALGGTQIDIAPDGHVDFAIGGEIFPNALGSLDYTVTAQTRVPEEELNAPDNTATDSNALQPNPDLSIDKTDNRSTVVAGTSVEYAVSVANAGLSDAIGAQLVDLVPVFPAATGGMLAGASAWTCDANVPLAFVDERSAASHPAIAGIGELAVTTDRARLYATNAATNSLLVFELDALGDLGTPLVIANGSTLGEATVSGLGGASNVAVSADGRHVLVTGASDNSLVVFARDPETGAHTFVQKLTSGSGAVAGLQGPAQVLLSADDTFVYVAAPAADSIAVFRRDALTGLLTFVERVRDGFGTIQPDSNVIRGVRRLHLARDGAQLYAVAPTSNAITTFDIDASSGRLTYRQVIRSGAVAAIAAVRDLVAAPGDGYLYALGSGGIAMFARGGDGRLAHVASTPHAADVAQPTALRLDTHGSRLYLADAGGAVHVYARDWASGAIEHRTRYAAPGSALAAPAALLVVPGLADLYATTPGAGGGIVQLDERALSRCLVGAAQDDTMQLAIDLGATGSADLAFAGTVHPSARGTLVNTASITPASGADPDTANNSATDSTDILVVSDLAIAKTAPADGVAGEPIAYTLQVSNAGPSDALGMRVADDLPSALLDASWTCVASGAATCPAGGNGDLDFAANLPVGETLEIVVQARIDPAFVGMLDNTALVVPEAGATDPSPADHSASAATQVIQVADVSVSKSNGVDSVIAGTTTQYVIDIANAGPSDAPLVRVLDPQAAALRDVAWTCAGSGGATCPASGLGGIAFDSYLPAGESLHIVVDARVRPSAIGTVVNRVDAQVTAPTVEPATANNSAIDTDAVLVHPDLTVALHDPLDPFDPDGVIDLPYVATVTNLGPSDARDVVLDLGFSANIRQTVEGPCALAFGSALRCDVGSVPAGASIDIPLAFRSLPDAPATLTIDGVVATSDDELVLGNNAATQATQLLNGGDLMVSIDDGERAVVPGEVLTYRIEIVNIGSEAVADAAIAMPQAAELVDATWTCTGGGCSAGSGGLVDTIDLASGGRAIYTWTATVDPTIDPSTPRQIVQTVAATVQPGGDINPDNNAAVDIDVIQFLIFSDGFEIDTADRFAVVRSLLKRACAPDAVDCGVLPGGGGR</sequence>
<feature type="domain" description="DUF11" evidence="5">
    <location>
        <begin position="291"/>
        <end position="419"/>
    </location>
</feature>
<organism evidence="6 7">
    <name type="scientific">Chiayiivirga flava</name>
    <dbReference type="NCBI Taxonomy" id="659595"/>
    <lineage>
        <taxon>Bacteria</taxon>
        <taxon>Pseudomonadati</taxon>
        <taxon>Pseudomonadota</taxon>
        <taxon>Gammaproteobacteria</taxon>
        <taxon>Lysobacterales</taxon>
        <taxon>Lysobacteraceae</taxon>
        <taxon>Chiayiivirga</taxon>
    </lineage>
</organism>
<dbReference type="GO" id="GO:0017057">
    <property type="term" value="F:6-phosphogluconolactonase activity"/>
    <property type="evidence" value="ECO:0007669"/>
    <property type="project" value="TreeGrafter"/>
</dbReference>
<comment type="similarity">
    <text evidence="1">Belongs to the cycloisomerase 2 family.</text>
</comment>
<dbReference type="InterPro" id="IPR050282">
    <property type="entry name" value="Cycloisomerase_2"/>
</dbReference>
<gene>
    <name evidence="6" type="ORF">HNQ52_000670</name>
</gene>
<dbReference type="Proteomes" id="UP000521199">
    <property type="component" value="Unassembled WGS sequence"/>
</dbReference>
<dbReference type="InterPro" id="IPR015943">
    <property type="entry name" value="WD40/YVTN_repeat-like_dom_sf"/>
</dbReference>
<dbReference type="InterPro" id="IPR011044">
    <property type="entry name" value="Quino_amine_DH_bsu"/>
</dbReference>
<dbReference type="InterPro" id="IPR047589">
    <property type="entry name" value="DUF11_rpt"/>
</dbReference>
<comment type="caution">
    <text evidence="6">The sequence shown here is derived from an EMBL/GenBank/DDBJ whole genome shotgun (WGS) entry which is preliminary data.</text>
</comment>
<dbReference type="NCBIfam" id="TIGR01451">
    <property type="entry name" value="B_ant_repeat"/>
    <property type="match status" value="3"/>
</dbReference>
<dbReference type="SUPFAM" id="SSF101898">
    <property type="entry name" value="NHL repeat"/>
    <property type="match status" value="1"/>
</dbReference>
<feature type="region of interest" description="Disordered" evidence="3">
    <location>
        <begin position="1773"/>
        <end position="1805"/>
    </location>
</feature>
<evidence type="ECO:0000256" key="3">
    <source>
        <dbReference type="SAM" id="MobiDB-lite"/>
    </source>
</evidence>
<dbReference type="Pfam" id="PF10282">
    <property type="entry name" value="Lactonase"/>
    <property type="match status" value="7"/>
</dbReference>
<keyword evidence="4" id="KW-0732">Signal</keyword>
<dbReference type="GO" id="GO:0006006">
    <property type="term" value="P:glucose metabolic process"/>
    <property type="evidence" value="ECO:0007669"/>
    <property type="project" value="UniProtKB-KW"/>
</dbReference>
<evidence type="ECO:0000313" key="6">
    <source>
        <dbReference type="EMBL" id="MBB5207154.1"/>
    </source>
</evidence>
<evidence type="ECO:0000259" key="5">
    <source>
        <dbReference type="Pfam" id="PF01345"/>
    </source>
</evidence>
<feature type="domain" description="DUF11" evidence="5">
    <location>
        <begin position="876"/>
        <end position="928"/>
    </location>
</feature>
<evidence type="ECO:0000256" key="4">
    <source>
        <dbReference type="SAM" id="SignalP"/>
    </source>
</evidence>
<feature type="domain" description="DUF11" evidence="5">
    <location>
        <begin position="3844"/>
        <end position="3964"/>
    </location>
</feature>
<dbReference type="InterPro" id="IPR001434">
    <property type="entry name" value="OmcB-like_DUF11"/>
</dbReference>
<reference evidence="6 7" key="1">
    <citation type="submission" date="2020-08" db="EMBL/GenBank/DDBJ databases">
        <title>Genomic Encyclopedia of Type Strains, Phase IV (KMG-IV): sequencing the most valuable type-strain genomes for metagenomic binning, comparative biology and taxonomic classification.</title>
        <authorList>
            <person name="Goeker M."/>
        </authorList>
    </citation>
    <scope>NUCLEOTIDE SEQUENCE [LARGE SCALE GENOMIC DNA]</scope>
    <source>
        <strain evidence="6 7">DSM 24163</strain>
    </source>
</reference>
<accession>A0A7W8D3C2</accession>
<dbReference type="EMBL" id="JACHHP010000001">
    <property type="protein sequence ID" value="MBB5207154.1"/>
    <property type="molecule type" value="Genomic_DNA"/>
</dbReference>
<feature type="compositionally biased region" description="Polar residues" evidence="3">
    <location>
        <begin position="3330"/>
        <end position="3341"/>
    </location>
</feature>
<feature type="domain" description="DUF11" evidence="5">
    <location>
        <begin position="3972"/>
        <end position="4090"/>
    </location>
</feature>
<dbReference type="InterPro" id="IPR019405">
    <property type="entry name" value="Lactonase_7-beta_prop"/>
</dbReference>
<proteinExistence type="inferred from homology"/>
<dbReference type="Pfam" id="PF01345">
    <property type="entry name" value="DUF11"/>
    <property type="match status" value="6"/>
</dbReference>
<feature type="domain" description="DUF11" evidence="5">
    <location>
        <begin position="4224"/>
        <end position="4341"/>
    </location>
</feature>
<name>A0A7W8D3C2_9GAMM</name>
<dbReference type="PANTHER" id="PTHR30344">
    <property type="entry name" value="6-PHOSPHOGLUCONOLACTONASE-RELATED"/>
    <property type="match status" value="1"/>
</dbReference>
<evidence type="ECO:0000256" key="2">
    <source>
        <dbReference type="ARBA" id="ARBA00022526"/>
    </source>
</evidence>
<keyword evidence="7" id="KW-1185">Reference proteome</keyword>
<evidence type="ECO:0000313" key="7">
    <source>
        <dbReference type="Proteomes" id="UP000521199"/>
    </source>
</evidence>
<feature type="domain" description="DUF11" evidence="5">
    <location>
        <begin position="2738"/>
        <end position="2844"/>
    </location>
</feature>
<keyword evidence="2" id="KW-0119">Carbohydrate metabolism</keyword>
<dbReference type="SUPFAM" id="SSF50969">
    <property type="entry name" value="YVTN repeat-like/Quinoprotein amine dehydrogenase"/>
    <property type="match status" value="1"/>
</dbReference>
<feature type="compositionally biased region" description="Low complexity" evidence="3">
    <location>
        <begin position="1792"/>
        <end position="1802"/>
    </location>
</feature>
<protein>
    <submittedName>
        <fullName evidence="6">Putative repeat protein (TIGR01451 family)</fullName>
    </submittedName>
</protein>
<feature type="region of interest" description="Disordered" evidence="3">
    <location>
        <begin position="3326"/>
        <end position="3351"/>
    </location>
</feature>
<dbReference type="SUPFAM" id="SSF63829">
    <property type="entry name" value="Calcium-dependent phosphotriesterase"/>
    <property type="match status" value="1"/>
</dbReference>
<evidence type="ECO:0000256" key="1">
    <source>
        <dbReference type="ARBA" id="ARBA00005564"/>
    </source>
</evidence>
<dbReference type="SUPFAM" id="SSF75011">
    <property type="entry name" value="3-carboxy-cis,cis-mucoante lactonizing enzyme"/>
    <property type="match status" value="5"/>
</dbReference>
<dbReference type="RefSeq" id="WP_183959670.1">
    <property type="nucleotide sequence ID" value="NZ_JACHHP010000001.1"/>
</dbReference>